<proteinExistence type="predicted"/>
<reference evidence="2" key="1">
    <citation type="journal article" date="2023" name="G3 (Bethesda)">
        <title>A reference genome for the long-term kleptoplast-retaining sea slug Elysia crispata morphotype clarki.</title>
        <authorList>
            <person name="Eastman K.E."/>
            <person name="Pendleton A.L."/>
            <person name="Shaikh M.A."/>
            <person name="Suttiyut T."/>
            <person name="Ogas R."/>
            <person name="Tomko P."/>
            <person name="Gavelis G."/>
            <person name="Widhalm J.R."/>
            <person name="Wisecaver J.H."/>
        </authorList>
    </citation>
    <scope>NUCLEOTIDE SEQUENCE</scope>
    <source>
        <strain evidence="2">ECLA1</strain>
    </source>
</reference>
<feature type="region of interest" description="Disordered" evidence="1">
    <location>
        <begin position="88"/>
        <end position="108"/>
    </location>
</feature>
<dbReference type="AlphaFoldDB" id="A0AAE1CJV9"/>
<keyword evidence="3" id="KW-1185">Reference proteome</keyword>
<organism evidence="2 3">
    <name type="scientific">Elysia crispata</name>
    <name type="common">lettuce slug</name>
    <dbReference type="NCBI Taxonomy" id="231223"/>
    <lineage>
        <taxon>Eukaryota</taxon>
        <taxon>Metazoa</taxon>
        <taxon>Spiralia</taxon>
        <taxon>Lophotrochozoa</taxon>
        <taxon>Mollusca</taxon>
        <taxon>Gastropoda</taxon>
        <taxon>Heterobranchia</taxon>
        <taxon>Euthyneura</taxon>
        <taxon>Panpulmonata</taxon>
        <taxon>Sacoglossa</taxon>
        <taxon>Placobranchoidea</taxon>
        <taxon>Plakobranchidae</taxon>
        <taxon>Elysia</taxon>
    </lineage>
</organism>
<feature type="compositionally biased region" description="Low complexity" evidence="1">
    <location>
        <begin position="88"/>
        <end position="98"/>
    </location>
</feature>
<evidence type="ECO:0000256" key="1">
    <source>
        <dbReference type="SAM" id="MobiDB-lite"/>
    </source>
</evidence>
<comment type="caution">
    <text evidence="2">The sequence shown here is derived from an EMBL/GenBank/DDBJ whole genome shotgun (WGS) entry which is preliminary data.</text>
</comment>
<accession>A0AAE1CJV9</accession>
<evidence type="ECO:0000313" key="3">
    <source>
        <dbReference type="Proteomes" id="UP001283361"/>
    </source>
</evidence>
<dbReference type="Proteomes" id="UP001283361">
    <property type="component" value="Unassembled WGS sequence"/>
</dbReference>
<sequence length="108" mass="12232">MPTVCEQIDPVPTGNIYSSSTHTSLHSGRATWTSSHHSNEPFSLQIYTDFLTPLQRVFSQQIYTDFLTPLQRAFLITDLHGLPHTTPTSLSLNRSTRTSSHHFNELFS</sequence>
<gene>
    <name evidence="2" type="ORF">RRG08_011614</name>
</gene>
<name>A0AAE1CJV9_9GAST</name>
<dbReference type="EMBL" id="JAWDGP010007902">
    <property type="protein sequence ID" value="KAK3700861.1"/>
    <property type="molecule type" value="Genomic_DNA"/>
</dbReference>
<protein>
    <submittedName>
        <fullName evidence="2">Uncharacterized protein</fullName>
    </submittedName>
</protein>
<evidence type="ECO:0000313" key="2">
    <source>
        <dbReference type="EMBL" id="KAK3700861.1"/>
    </source>
</evidence>